<gene>
    <name evidence="1" type="ORF">AVDCRST_MAG92-4168</name>
</gene>
<protein>
    <submittedName>
        <fullName evidence="1">Uncharacterized protein</fullName>
    </submittedName>
</protein>
<proteinExistence type="predicted"/>
<sequence>MGSIEPIWDLILKTKALQLAGFLLPLAKTDLTEQPGS</sequence>
<dbReference type="EMBL" id="CADCTM010000733">
    <property type="protein sequence ID" value="CAA9289243.1"/>
    <property type="molecule type" value="Genomic_DNA"/>
</dbReference>
<accession>A0A6J4JW55</accession>
<name>A0A6J4JW55_9CYAN</name>
<evidence type="ECO:0000313" key="1">
    <source>
        <dbReference type="EMBL" id="CAA9289243.1"/>
    </source>
</evidence>
<dbReference type="AlphaFoldDB" id="A0A6J4JW55"/>
<reference evidence="1" key="1">
    <citation type="submission" date="2020-02" db="EMBL/GenBank/DDBJ databases">
        <authorList>
            <person name="Meier V. D."/>
        </authorList>
    </citation>
    <scope>NUCLEOTIDE SEQUENCE</scope>
    <source>
        <strain evidence="1">AVDCRST_MAG92</strain>
    </source>
</reference>
<organism evidence="1">
    <name type="scientific">uncultured Coleofasciculus sp</name>
    <dbReference type="NCBI Taxonomy" id="1267456"/>
    <lineage>
        <taxon>Bacteria</taxon>
        <taxon>Bacillati</taxon>
        <taxon>Cyanobacteriota</taxon>
        <taxon>Cyanophyceae</taxon>
        <taxon>Coleofasciculales</taxon>
        <taxon>Coleofasciculaceae</taxon>
        <taxon>Coleofasciculus</taxon>
        <taxon>environmental samples</taxon>
    </lineage>
</organism>